<dbReference type="PANTHER" id="PTHR33841:SF1">
    <property type="entry name" value="DNA METHYLTRANSFERASE A"/>
    <property type="match status" value="1"/>
</dbReference>
<dbReference type="EC" id="2.1.1.72" evidence="1"/>
<evidence type="ECO:0000256" key="2">
    <source>
        <dbReference type="ARBA" id="ARBA00022603"/>
    </source>
</evidence>
<dbReference type="Gene3D" id="3.40.50.150">
    <property type="entry name" value="Vaccinia Virus protein VP39"/>
    <property type="match status" value="2"/>
</dbReference>
<evidence type="ECO:0000313" key="8">
    <source>
        <dbReference type="Proteomes" id="UP000676246"/>
    </source>
</evidence>
<evidence type="ECO:0000256" key="4">
    <source>
        <dbReference type="ARBA" id="ARBA00022691"/>
    </source>
</evidence>
<evidence type="ECO:0000256" key="3">
    <source>
        <dbReference type="ARBA" id="ARBA00022679"/>
    </source>
</evidence>
<dbReference type="PRINTS" id="PR00507">
    <property type="entry name" value="N12N6MTFRASE"/>
</dbReference>
<organism evidence="7 8">
    <name type="scientific">Ideonella alba</name>
    <dbReference type="NCBI Taxonomy" id="2824118"/>
    <lineage>
        <taxon>Bacteria</taxon>
        <taxon>Pseudomonadati</taxon>
        <taxon>Pseudomonadota</taxon>
        <taxon>Betaproteobacteria</taxon>
        <taxon>Burkholderiales</taxon>
        <taxon>Sphaerotilaceae</taxon>
        <taxon>Ideonella</taxon>
    </lineage>
</organism>
<feature type="domain" description="Type II methyltransferase M.TaqI-like" evidence="6">
    <location>
        <begin position="577"/>
        <end position="819"/>
    </location>
</feature>
<dbReference type="InterPro" id="IPR011639">
    <property type="entry name" value="MethylTrfase_TaqI-like_dom"/>
</dbReference>
<keyword evidence="3" id="KW-0808">Transferase</keyword>
<reference evidence="7 8" key="1">
    <citation type="submission" date="2021-04" db="EMBL/GenBank/DDBJ databases">
        <title>The genome sequence of Ideonella sp. 3Y2.</title>
        <authorList>
            <person name="Liu Y."/>
        </authorList>
    </citation>
    <scope>NUCLEOTIDE SEQUENCE [LARGE SCALE GENOMIC DNA]</scope>
    <source>
        <strain evidence="7 8">3Y2</strain>
    </source>
</reference>
<gene>
    <name evidence="7" type="ORF">KAK03_07090</name>
</gene>
<dbReference type="Pfam" id="PF07669">
    <property type="entry name" value="Eco57I"/>
    <property type="match status" value="1"/>
</dbReference>
<keyword evidence="4" id="KW-0949">S-adenosyl-L-methionine</keyword>
<sequence length="1485" mass="164153">MTIPRATPLNLPSLRLEGGLFLPDILEKAALGQGLLQTEADYALPKGLKLRDEASRAFQIACAQWRSFAGALDRTDITAERASTQFVTELLRDVFAYPAIAACSGVPVGDRLYPITHLAHPTPAAKAAGAKPLAIVIAPHTLALDTPDARYAVQGAGARRKSAFQLAQELLNASAEHEWALVSNGRTLRLLRDAATLTRPSYLEMDLQDLLAGQRFVEFGNAWRVLHASRAGLLDVPNDATTQASPPVVWATWQQAGQDEGIRVRKGLRQGVTNALVSLGQGFVHHPGNDALRQQLQSGVLRPEQFFAQLLRLVYRFIFLFTTEERGLLPNAAQPGDDEATAQARHAAAQLYADGYAMARLRTLALRRRAHNRHDDLWQAVRIVFRGLDQGQPRLGLPALGGLFAAGQCEALDASALSNADLLAAMKSLRWAAPAGGSLAPIDYRNMDTEELGSVYEGLLELHPRIDVMARRFELPQAAGGSDRKTSGSYYTPDSLVQELIRSALDPVIEDRVAKNPAQPVEALLSLRVVDPACGSGHFLLGAARRLAERLAGLRSVDGAVSPQAYRHALREVVARCIFGVDRNPMAIELARTALWIEGFEEGRPLGFLDHHLQCGDALLGLTDLHALEKGIAKDAFKALSGDDKAACRDLAKRNSAGLKQLIMDLKGLQQTLGFNPQPAALDTLRAIEAMPAETTAEVAAKEVAYRRLLDDTANSPLALAADLAVGAYLLPKTPETLDAVPTNETLHAVLTGSHGVHGSDGDHAAACAAAREACKAARVFHWPLAFPQVFAQGGFDCVLGNPPWERIKLQEEEFFATRHTAIAEAKNKAERAQRIQWLSEGMLNQHLYPTDAVHASDGVRAKEVELYQEFITARRTAEASSVFAHVDGDDGGRYPLTGVGDVNTYALFAETILQIHSNSGRAGFIVPTGIATDDTTKAYFGELAQSARLASLYGFWEIRRLFPGTDSRDSFCLLTLGRSEKAEFIFHAKDLSDLRDTRRKFTLTPDEFKLLNPNTLTCPIFRSNRDAELTKKLYRAAPVLIRDGASGEGNPWGIDFQRMLDMANDSHLFLDSPGEDRLPLYEAKLIHHFDHRWATYTPDGETRPFTPEEKRDPAVAITPRYWVPQREVWLKVSTLPEGLRKALEMRDASAITLCVTQLLFGWWMKDNPEVPVYPAWQLFVQRHPYAAKVAPTSLGLCGNNPPSIKPLNDNYLPAEGSFEVFMSNERSSTAWYAVDPEAWERVLEFTSKHRDGLHAPEPGMTERSQVLALAERWLEESCPKWLMGWRDVCRATDERTLIASVMPLAGVNHKTPLWFTHQAPTPAHSAAFLANACALVLDYVARQKVGGTSMSYFLIKQFPFLPPDRYSSADLEFIRERVLKLTCTTYEMAAWGAALGHEGPPFTFDPESRAEWRAELDAYFARLYGLSRGELLYILDPEEVEGSDYPTETFRVLKANDKREFNNEYRTRDLVMDAWDRLHSGELH</sequence>
<dbReference type="GO" id="GO:0032259">
    <property type="term" value="P:methylation"/>
    <property type="evidence" value="ECO:0007669"/>
    <property type="project" value="UniProtKB-KW"/>
</dbReference>
<keyword evidence="8" id="KW-1185">Reference proteome</keyword>
<dbReference type="SUPFAM" id="SSF53335">
    <property type="entry name" value="S-adenosyl-L-methionine-dependent methyltransferases"/>
    <property type="match status" value="1"/>
</dbReference>
<dbReference type="Proteomes" id="UP000676246">
    <property type="component" value="Unassembled WGS sequence"/>
</dbReference>
<dbReference type="PANTHER" id="PTHR33841">
    <property type="entry name" value="DNA METHYLTRANSFERASE YEEA-RELATED"/>
    <property type="match status" value="1"/>
</dbReference>
<name>A0A940YCQ8_9BURK</name>
<dbReference type="EMBL" id="JAGQDD010000003">
    <property type="protein sequence ID" value="MBQ0930252.1"/>
    <property type="molecule type" value="Genomic_DNA"/>
</dbReference>
<dbReference type="InterPro" id="IPR029063">
    <property type="entry name" value="SAM-dependent_MTases_sf"/>
</dbReference>
<proteinExistence type="predicted"/>
<dbReference type="InterPro" id="IPR050953">
    <property type="entry name" value="N4_N6_ade-DNA_methylase"/>
</dbReference>
<evidence type="ECO:0000256" key="5">
    <source>
        <dbReference type="ARBA" id="ARBA00047942"/>
    </source>
</evidence>
<evidence type="ECO:0000313" key="7">
    <source>
        <dbReference type="EMBL" id="MBQ0930252.1"/>
    </source>
</evidence>
<comment type="caution">
    <text evidence="7">The sequence shown here is derived from an EMBL/GenBank/DDBJ whole genome shotgun (WGS) entry which is preliminary data.</text>
</comment>
<protein>
    <recommendedName>
        <fullName evidence="1">site-specific DNA-methyltransferase (adenine-specific)</fullName>
        <ecNumber evidence="1">2.1.1.72</ecNumber>
    </recommendedName>
</protein>
<comment type="catalytic activity">
    <reaction evidence="5">
        <text>a 2'-deoxyadenosine in DNA + S-adenosyl-L-methionine = an N(6)-methyl-2'-deoxyadenosine in DNA + S-adenosyl-L-homocysteine + H(+)</text>
        <dbReference type="Rhea" id="RHEA:15197"/>
        <dbReference type="Rhea" id="RHEA-COMP:12418"/>
        <dbReference type="Rhea" id="RHEA-COMP:12419"/>
        <dbReference type="ChEBI" id="CHEBI:15378"/>
        <dbReference type="ChEBI" id="CHEBI:57856"/>
        <dbReference type="ChEBI" id="CHEBI:59789"/>
        <dbReference type="ChEBI" id="CHEBI:90615"/>
        <dbReference type="ChEBI" id="CHEBI:90616"/>
        <dbReference type="EC" id="2.1.1.72"/>
    </reaction>
</comment>
<dbReference type="GO" id="GO:0006304">
    <property type="term" value="P:DNA modification"/>
    <property type="evidence" value="ECO:0007669"/>
    <property type="project" value="InterPro"/>
</dbReference>
<evidence type="ECO:0000256" key="1">
    <source>
        <dbReference type="ARBA" id="ARBA00011900"/>
    </source>
</evidence>
<keyword evidence="2 7" id="KW-0489">Methyltransferase</keyword>
<dbReference type="GO" id="GO:0009007">
    <property type="term" value="F:site-specific DNA-methyltransferase (adenine-specific) activity"/>
    <property type="evidence" value="ECO:0007669"/>
    <property type="project" value="UniProtKB-EC"/>
</dbReference>
<accession>A0A940YCQ8</accession>
<evidence type="ECO:0000259" key="6">
    <source>
        <dbReference type="Pfam" id="PF07669"/>
    </source>
</evidence>